<dbReference type="NCBIfam" id="TIGR02937">
    <property type="entry name" value="sigma70-ECF"/>
    <property type="match status" value="1"/>
</dbReference>
<evidence type="ECO:0000256" key="4">
    <source>
        <dbReference type="ARBA" id="ARBA00023163"/>
    </source>
</evidence>
<dbReference type="PANTHER" id="PTHR43133:SF46">
    <property type="entry name" value="RNA POLYMERASE SIGMA-70 FACTOR ECF SUBFAMILY"/>
    <property type="match status" value="1"/>
</dbReference>
<keyword evidence="4" id="KW-0804">Transcription</keyword>
<keyword evidence="2" id="KW-0805">Transcription regulation</keyword>
<keyword evidence="3" id="KW-0731">Sigma factor</keyword>
<sequence length="190" mass="22103">MGLEELINNCKKGNRQAQEQLYRDYSRTLFGICLKYSRTRMEAEDNLHDSFMVIYEKIGQFKFKGSFEGWLKRITVNTVLQKYRKEEHLSLVTENIEEGEPELEGDYENISLSILLNHIQELPDKYRLTFNLYVLDGYTHKEISELLGTSQGTSKSNLARARNLLKEKIEITKNKAIIGLLIFLLLGFCV</sequence>
<comment type="similarity">
    <text evidence="1">Belongs to the sigma-70 factor family. ECF subfamily.</text>
</comment>
<dbReference type="Gene3D" id="1.10.1740.10">
    <property type="match status" value="1"/>
</dbReference>
<comment type="caution">
    <text evidence="7">The sequence shown here is derived from an EMBL/GenBank/DDBJ whole genome shotgun (WGS) entry which is preliminary data.</text>
</comment>
<name>A0A7X3D158_9FLAO</name>
<dbReference type="InterPro" id="IPR014284">
    <property type="entry name" value="RNA_pol_sigma-70_dom"/>
</dbReference>
<evidence type="ECO:0000259" key="5">
    <source>
        <dbReference type="Pfam" id="PF04542"/>
    </source>
</evidence>
<dbReference type="AlphaFoldDB" id="A0A7X3D158"/>
<feature type="domain" description="RNA polymerase sigma-70 region 2" evidence="5">
    <location>
        <begin position="21"/>
        <end position="86"/>
    </location>
</feature>
<feature type="domain" description="RNA polymerase sigma factor 70 region 4 type 2" evidence="6">
    <location>
        <begin position="115"/>
        <end position="163"/>
    </location>
</feature>
<dbReference type="CDD" id="cd06171">
    <property type="entry name" value="Sigma70_r4"/>
    <property type="match status" value="1"/>
</dbReference>
<dbReference type="InterPro" id="IPR013325">
    <property type="entry name" value="RNA_pol_sigma_r2"/>
</dbReference>
<dbReference type="InterPro" id="IPR036388">
    <property type="entry name" value="WH-like_DNA-bd_sf"/>
</dbReference>
<gene>
    <name evidence="7" type="ORF">D9O36_04420</name>
</gene>
<evidence type="ECO:0000259" key="6">
    <source>
        <dbReference type="Pfam" id="PF08281"/>
    </source>
</evidence>
<dbReference type="Pfam" id="PF08281">
    <property type="entry name" value="Sigma70_r4_2"/>
    <property type="match status" value="1"/>
</dbReference>
<dbReference type="PANTHER" id="PTHR43133">
    <property type="entry name" value="RNA POLYMERASE ECF-TYPE SIGMA FACTO"/>
    <property type="match status" value="1"/>
</dbReference>
<dbReference type="RefSeq" id="WP_155598997.1">
    <property type="nucleotide sequence ID" value="NZ_RCNR01000006.1"/>
</dbReference>
<dbReference type="Proteomes" id="UP000540519">
    <property type="component" value="Unassembled WGS sequence"/>
</dbReference>
<dbReference type="EMBL" id="RCNR01000006">
    <property type="protein sequence ID" value="MUH35076.1"/>
    <property type="molecule type" value="Genomic_DNA"/>
</dbReference>
<dbReference type="Pfam" id="PF04542">
    <property type="entry name" value="Sigma70_r2"/>
    <property type="match status" value="1"/>
</dbReference>
<proteinExistence type="inferred from homology"/>
<dbReference type="InterPro" id="IPR007627">
    <property type="entry name" value="RNA_pol_sigma70_r2"/>
</dbReference>
<keyword evidence="8" id="KW-1185">Reference proteome</keyword>
<evidence type="ECO:0000256" key="1">
    <source>
        <dbReference type="ARBA" id="ARBA00010641"/>
    </source>
</evidence>
<evidence type="ECO:0000256" key="3">
    <source>
        <dbReference type="ARBA" id="ARBA00023082"/>
    </source>
</evidence>
<dbReference type="GO" id="GO:0016987">
    <property type="term" value="F:sigma factor activity"/>
    <property type="evidence" value="ECO:0007669"/>
    <property type="project" value="UniProtKB-KW"/>
</dbReference>
<dbReference type="SUPFAM" id="SSF88659">
    <property type="entry name" value="Sigma3 and sigma4 domains of RNA polymerase sigma factors"/>
    <property type="match status" value="1"/>
</dbReference>
<protein>
    <submittedName>
        <fullName evidence="7">Sigma-70 family RNA polymerase sigma factor</fullName>
    </submittedName>
</protein>
<evidence type="ECO:0000256" key="2">
    <source>
        <dbReference type="ARBA" id="ARBA00023015"/>
    </source>
</evidence>
<evidence type="ECO:0000313" key="7">
    <source>
        <dbReference type="EMBL" id="MUH35076.1"/>
    </source>
</evidence>
<dbReference type="GO" id="GO:0003677">
    <property type="term" value="F:DNA binding"/>
    <property type="evidence" value="ECO:0007669"/>
    <property type="project" value="InterPro"/>
</dbReference>
<dbReference type="GO" id="GO:0006352">
    <property type="term" value="P:DNA-templated transcription initiation"/>
    <property type="evidence" value="ECO:0007669"/>
    <property type="project" value="InterPro"/>
</dbReference>
<dbReference type="SUPFAM" id="SSF88946">
    <property type="entry name" value="Sigma2 domain of RNA polymerase sigma factors"/>
    <property type="match status" value="1"/>
</dbReference>
<evidence type="ECO:0000313" key="8">
    <source>
        <dbReference type="Proteomes" id="UP000540519"/>
    </source>
</evidence>
<dbReference type="InterPro" id="IPR013324">
    <property type="entry name" value="RNA_pol_sigma_r3/r4-like"/>
</dbReference>
<dbReference type="Gene3D" id="1.10.10.10">
    <property type="entry name" value="Winged helix-like DNA-binding domain superfamily/Winged helix DNA-binding domain"/>
    <property type="match status" value="1"/>
</dbReference>
<organism evidence="7 8">
    <name type="scientific">Zobellia amurskyensis</name>
    <dbReference type="NCBI Taxonomy" id="248905"/>
    <lineage>
        <taxon>Bacteria</taxon>
        <taxon>Pseudomonadati</taxon>
        <taxon>Bacteroidota</taxon>
        <taxon>Flavobacteriia</taxon>
        <taxon>Flavobacteriales</taxon>
        <taxon>Flavobacteriaceae</taxon>
        <taxon>Zobellia</taxon>
    </lineage>
</organism>
<reference evidence="7 8" key="1">
    <citation type="journal article" date="2019" name="Mar. Drugs">
        <title>Comparative Genomics and CAZyme Genome Repertoires of Marine Zobellia amurskyensis KMM 3526(T) and Zobellia laminariae KMM 3676(T).</title>
        <authorList>
            <person name="Chernysheva N."/>
            <person name="Bystritskaya E."/>
            <person name="Stenkova A."/>
            <person name="Golovkin I."/>
            <person name="Nedashkovskaya O."/>
            <person name="Isaeva M."/>
        </authorList>
    </citation>
    <scope>NUCLEOTIDE SEQUENCE [LARGE SCALE GENOMIC DNA]</scope>
    <source>
        <strain evidence="7 8">KMM 3526</strain>
    </source>
</reference>
<dbReference type="InterPro" id="IPR039425">
    <property type="entry name" value="RNA_pol_sigma-70-like"/>
</dbReference>
<accession>A0A7X3D158</accession>
<dbReference type="OrthoDB" id="1056775at2"/>
<dbReference type="InterPro" id="IPR013249">
    <property type="entry name" value="RNA_pol_sigma70_r4_t2"/>
</dbReference>